<dbReference type="InterPro" id="IPR056152">
    <property type="entry name" value="Beta-prop_IFT122_2nd"/>
</dbReference>
<dbReference type="GeneID" id="94844444"/>
<reference evidence="11" key="1">
    <citation type="submission" date="2016-10" db="EMBL/GenBank/DDBJ databases">
        <authorList>
            <person name="Benchimol M."/>
            <person name="Almeida L.G."/>
            <person name="Vasconcelos A.T."/>
            <person name="Perreira-Neves A."/>
            <person name="Rosa I.A."/>
            <person name="Tasca T."/>
            <person name="Bogo M.R."/>
            <person name="de Souza W."/>
        </authorList>
    </citation>
    <scope>NUCLEOTIDE SEQUENCE [LARGE SCALE GENOMIC DNA]</scope>
    <source>
        <strain evidence="11">K</strain>
    </source>
</reference>
<dbReference type="PROSITE" id="PS50294">
    <property type="entry name" value="WD_REPEATS_REGION"/>
    <property type="match status" value="1"/>
</dbReference>
<comment type="caution">
    <text evidence="11">The sequence shown here is derived from an EMBL/GenBank/DDBJ whole genome shotgun (WGS) entry which is preliminary data.</text>
</comment>
<dbReference type="AlphaFoldDB" id="A0A1J4JIW8"/>
<dbReference type="InterPro" id="IPR057411">
    <property type="entry name" value="TPR_IFT122"/>
</dbReference>
<dbReference type="InterPro" id="IPR001680">
    <property type="entry name" value="WD40_rpt"/>
</dbReference>
<dbReference type="GO" id="GO:0061512">
    <property type="term" value="P:protein localization to cilium"/>
    <property type="evidence" value="ECO:0007669"/>
    <property type="project" value="TreeGrafter"/>
</dbReference>
<evidence type="ECO:0000259" key="9">
    <source>
        <dbReference type="Pfam" id="PF23381"/>
    </source>
</evidence>
<evidence type="ECO:0000256" key="4">
    <source>
        <dbReference type="ARBA" id="ARBA00022737"/>
    </source>
</evidence>
<dbReference type="SMART" id="SM00320">
    <property type="entry name" value="WD40"/>
    <property type="match status" value="7"/>
</dbReference>
<dbReference type="GO" id="GO:1905515">
    <property type="term" value="P:non-motile cilium assembly"/>
    <property type="evidence" value="ECO:0007669"/>
    <property type="project" value="TreeGrafter"/>
</dbReference>
<evidence type="ECO:0000313" key="12">
    <source>
        <dbReference type="Proteomes" id="UP000179807"/>
    </source>
</evidence>
<keyword evidence="3 7" id="KW-0853">WD repeat</keyword>
<proteinExistence type="predicted"/>
<evidence type="ECO:0000256" key="6">
    <source>
        <dbReference type="ARBA" id="ARBA00023273"/>
    </source>
</evidence>
<feature type="repeat" description="WD" evidence="7">
    <location>
        <begin position="54"/>
        <end position="95"/>
    </location>
</feature>
<evidence type="ECO:0000256" key="7">
    <source>
        <dbReference type="PROSITE-ProRule" id="PRU00221"/>
    </source>
</evidence>
<evidence type="ECO:0000256" key="5">
    <source>
        <dbReference type="ARBA" id="ARBA00023069"/>
    </source>
</evidence>
<dbReference type="GO" id="GO:0097730">
    <property type="term" value="C:non-motile cilium"/>
    <property type="evidence" value="ECO:0007669"/>
    <property type="project" value="TreeGrafter"/>
</dbReference>
<dbReference type="VEuPathDB" id="TrichDB:TRFO_34585"/>
<dbReference type="Gene3D" id="1.25.40.470">
    <property type="match status" value="1"/>
</dbReference>
<evidence type="ECO:0000259" key="10">
    <source>
        <dbReference type="Pfam" id="PF25295"/>
    </source>
</evidence>
<feature type="domain" description="IFT122 first beta-propeller" evidence="9">
    <location>
        <begin position="20"/>
        <end position="171"/>
    </location>
</feature>
<dbReference type="GO" id="GO:0035721">
    <property type="term" value="P:intraciliary retrograde transport"/>
    <property type="evidence" value="ECO:0007669"/>
    <property type="project" value="TreeGrafter"/>
</dbReference>
<protein>
    <recommendedName>
        <fullName evidence="2">Intraflagellar transport protein 122 homolog</fullName>
    </recommendedName>
</protein>
<sequence length="1185" mass="132391">MQVQELWKQVHIYHDQKLPVYAVAIKSDQKQLLAADGARLNIYDIKDGTLITNPRKHRSTIYAIAVSQHDPYFATAGTDDVVIIWNSEQNKGIVKFSINGSASFLAFSPVAPNLLACAGTEISVWHPKIKQVVPVTLPAKVLCASWAPDGKTFAVGMINGTVSVRNSENAQEIYTYHLQVPVFCMAWSNDLLIVGDWDNKLTIHKPRESQLLFTQNIPAQPINILNFQSNILVADISGKVTLYNDDGQLLSEVADVGEWIWSSSVSQDGYLALGLDDGTVHLYSLGLRPVYSLYHSAFAMRTELTKVRLRVLETDLIEDVEFIKPVQGVAVTDTQIAIRFADEVSAYAFDNIGGRLELTKVGRFDTNFNCNKYFIFTSAFLFVFEKSIKIYSQSGAFVREFNFSAVVNDAAICSTVASMEGIVAGLEDGQIVQIFVNHRFPHVLVKHDKPIKLINVSMMRSKISVVDSERRCCVYDAISGALLYIEEGVDVCAWNDLCDDLIAFSDGEKVSVKPFDLQRITTTFKGQLIRFSGLTVYAINGTQLSEIDVSLSTAVKTLSRAGDFARAYELAAFGSTENNWNELSDAALRVREMNIAVKAAAHARNIKLLHFIENMSHLVNDSKFTQDHLNAEVDAWTNNFDAAARTWMRLGDNERAVQMYFDLQQFDKLKQFLQGDRMRKFAIQQAESFQAMGDLDLAAELYIVGGEALKAVTLLNEAHKITELAEVSKKIEPSQTQALQYAADALMNNDMIKEATDLLAQLDDVSSLAKVRVYMKDWNEALSLAKMHPALLPEVFLPFARHLFEDDQYFESLVSFFIAGRVDEALKSLNVLLSNAIKMHRYEDVSFFLYGRTLGLASINEDPEEASLIVDSGLHLARAYGAFGRLKEDTTSPFTVRERGVSFYLSRYVVAYLNSVRRGEYKSRYLHSLNDDLICGISFPEALFSLLNESDSVGEYRLMKWCAEQLSLFVVPPAVQEAVDYAILRTSGLNDEEEGECCERCGSRLFASGDGPLLWCSECKCPIVFSSYSFKVLPLVPIKIDGIEEEQAKELLKTDPPIDGQVVDIADIIDPSKSVNGEERPVLNGDSLRRVDPSTVIMCEWKKTAKVPPSYILNPTLESIHRCRGCNSIFNDVDFELTFLENGSCPLCKTPLDHEAEGEFADTMDSYSDLLKQLRDFASAVPIDF</sequence>
<dbReference type="PANTHER" id="PTHR12764:SF4">
    <property type="entry name" value="INTRAFLAGELLAR TRANSPORT PROTEIN 122 HOMOLOG"/>
    <property type="match status" value="1"/>
</dbReference>
<dbReference type="PROSITE" id="PS50082">
    <property type="entry name" value="WD_REPEATS_2"/>
    <property type="match status" value="1"/>
</dbReference>
<dbReference type="GO" id="GO:0030991">
    <property type="term" value="C:intraciliary transport particle A"/>
    <property type="evidence" value="ECO:0007669"/>
    <property type="project" value="TreeGrafter"/>
</dbReference>
<feature type="domain" description="IFT122 second beta-propeller" evidence="8">
    <location>
        <begin position="292"/>
        <end position="543"/>
    </location>
</feature>
<feature type="domain" description="Intraflagellar transport protein 122 homolog TPR" evidence="10">
    <location>
        <begin position="562"/>
        <end position="913"/>
    </location>
</feature>
<accession>A0A1J4JIW8</accession>
<evidence type="ECO:0000256" key="1">
    <source>
        <dbReference type="ARBA" id="ARBA00004138"/>
    </source>
</evidence>
<gene>
    <name evidence="11" type="ORF">TRFO_34585</name>
</gene>
<dbReference type="Pfam" id="PF23377">
    <property type="entry name" value="Beta-prop_IFT122_2nd"/>
    <property type="match status" value="1"/>
</dbReference>
<comment type="subcellular location">
    <subcellularLocation>
        <location evidence="1">Cell projection</location>
        <location evidence="1">Cilium</location>
    </subcellularLocation>
</comment>
<name>A0A1J4JIW8_9EUKA</name>
<keyword evidence="4" id="KW-0677">Repeat</keyword>
<dbReference type="Gene3D" id="2.130.10.10">
    <property type="entry name" value="YVTN repeat-like/Quinoprotein amine dehydrogenase"/>
    <property type="match status" value="2"/>
</dbReference>
<dbReference type="InterPro" id="IPR036322">
    <property type="entry name" value="WD40_repeat_dom_sf"/>
</dbReference>
<dbReference type="PANTHER" id="PTHR12764">
    <property type="entry name" value="WD REPEAT DOMAIN-RELATED"/>
    <property type="match status" value="1"/>
</dbReference>
<keyword evidence="5" id="KW-0969">Cilium</keyword>
<dbReference type="SUPFAM" id="SSF50978">
    <property type="entry name" value="WD40 repeat-like"/>
    <property type="match status" value="2"/>
</dbReference>
<dbReference type="OrthoDB" id="10255582at2759"/>
<keyword evidence="6" id="KW-0966">Cell projection</keyword>
<dbReference type="EMBL" id="MLAK01001025">
    <property type="protein sequence ID" value="OHS99090.1"/>
    <property type="molecule type" value="Genomic_DNA"/>
</dbReference>
<dbReference type="InterPro" id="IPR015943">
    <property type="entry name" value="WD40/YVTN_repeat-like_dom_sf"/>
</dbReference>
<dbReference type="InterPro" id="IPR039857">
    <property type="entry name" value="Ift122/121"/>
</dbReference>
<dbReference type="Proteomes" id="UP000179807">
    <property type="component" value="Unassembled WGS sequence"/>
</dbReference>
<organism evidence="11 12">
    <name type="scientific">Tritrichomonas foetus</name>
    <dbReference type="NCBI Taxonomy" id="1144522"/>
    <lineage>
        <taxon>Eukaryota</taxon>
        <taxon>Metamonada</taxon>
        <taxon>Parabasalia</taxon>
        <taxon>Tritrichomonadida</taxon>
        <taxon>Tritrichomonadidae</taxon>
        <taxon>Tritrichomonas</taxon>
    </lineage>
</organism>
<evidence type="ECO:0000259" key="8">
    <source>
        <dbReference type="Pfam" id="PF23377"/>
    </source>
</evidence>
<dbReference type="Pfam" id="PF23381">
    <property type="entry name" value="Beta-prop_IFT122_1st"/>
    <property type="match status" value="1"/>
</dbReference>
<evidence type="ECO:0000256" key="2">
    <source>
        <dbReference type="ARBA" id="ARBA00019442"/>
    </source>
</evidence>
<evidence type="ECO:0000256" key="3">
    <source>
        <dbReference type="ARBA" id="ARBA00022574"/>
    </source>
</evidence>
<dbReference type="InterPro" id="IPR056153">
    <property type="entry name" value="Beta-prop_IFT122_1st"/>
</dbReference>
<dbReference type="Pfam" id="PF25295">
    <property type="entry name" value="TPR_IFT122"/>
    <property type="match status" value="1"/>
</dbReference>
<keyword evidence="12" id="KW-1185">Reference proteome</keyword>
<evidence type="ECO:0000313" key="11">
    <source>
        <dbReference type="EMBL" id="OHS99090.1"/>
    </source>
</evidence>
<dbReference type="RefSeq" id="XP_068352227.1">
    <property type="nucleotide sequence ID" value="XM_068509740.1"/>
</dbReference>